<organism evidence="1 2">
    <name type="scientific">Kineobactrum salinum</name>
    <dbReference type="NCBI Taxonomy" id="2708301"/>
    <lineage>
        <taxon>Bacteria</taxon>
        <taxon>Pseudomonadati</taxon>
        <taxon>Pseudomonadota</taxon>
        <taxon>Gammaproteobacteria</taxon>
        <taxon>Cellvibrionales</taxon>
        <taxon>Halieaceae</taxon>
        <taxon>Kineobactrum</taxon>
    </lineage>
</organism>
<sequence length="201" mass="22316">MSVEKPFSQASANNRQPILEQLQQVFATPGTVLEIGTGTGQHAEYFAAALPHLQWQPSDHPEALWMCRQRLREAGLDNILEPLALDVGVTPWPVTACDAAFSANTAHIMAWPEVQAMFRGVAGLLPAEAVFCLYGPFNYQGKYTSDSNRRFDHYLRSQAEHMGIRDIADLKALAADLGMILEADHSMPANNRLLVWRRCSP</sequence>
<dbReference type="SUPFAM" id="SSF53335">
    <property type="entry name" value="S-adenosyl-L-methionine-dependent methyltransferases"/>
    <property type="match status" value="1"/>
</dbReference>
<dbReference type="InterPro" id="IPR029063">
    <property type="entry name" value="SAM-dependent_MTases_sf"/>
</dbReference>
<keyword evidence="2" id="KW-1185">Reference proteome</keyword>
<evidence type="ECO:0000313" key="1">
    <source>
        <dbReference type="EMBL" id="QIB64266.1"/>
    </source>
</evidence>
<dbReference type="Pfam" id="PF06080">
    <property type="entry name" value="DUF938"/>
    <property type="match status" value="1"/>
</dbReference>
<dbReference type="Proteomes" id="UP000477680">
    <property type="component" value="Chromosome"/>
</dbReference>
<dbReference type="Gene3D" id="3.40.50.150">
    <property type="entry name" value="Vaccinia Virus protein VP39"/>
    <property type="match status" value="1"/>
</dbReference>
<accession>A0A6C0TWW0</accession>
<proteinExistence type="predicted"/>
<protein>
    <submittedName>
        <fullName evidence="1">DUF938 domain-containing protein</fullName>
    </submittedName>
</protein>
<reference evidence="1 2" key="1">
    <citation type="submission" date="2020-02" db="EMBL/GenBank/DDBJ databases">
        <title>Genome sequencing for Kineobactrum sp. M2.</title>
        <authorList>
            <person name="Park S.-J."/>
        </authorList>
    </citation>
    <scope>NUCLEOTIDE SEQUENCE [LARGE SCALE GENOMIC DNA]</scope>
    <source>
        <strain evidence="1 2">M2</strain>
    </source>
</reference>
<dbReference type="EMBL" id="CP048711">
    <property type="protein sequence ID" value="QIB64266.1"/>
    <property type="molecule type" value="Genomic_DNA"/>
</dbReference>
<dbReference type="PANTHER" id="PTHR20974:SF0">
    <property type="entry name" value="UPF0585 PROTEIN CG18661"/>
    <property type="match status" value="1"/>
</dbReference>
<name>A0A6C0TWW0_9GAMM</name>
<gene>
    <name evidence="1" type="ORF">G3T16_01455</name>
</gene>
<evidence type="ECO:0000313" key="2">
    <source>
        <dbReference type="Proteomes" id="UP000477680"/>
    </source>
</evidence>
<dbReference type="AlphaFoldDB" id="A0A6C0TWW0"/>
<dbReference type="KEGG" id="kim:G3T16_01455"/>
<dbReference type="RefSeq" id="WP_163493516.1">
    <property type="nucleotide sequence ID" value="NZ_CP048711.1"/>
</dbReference>
<dbReference type="PANTHER" id="PTHR20974">
    <property type="entry name" value="UPF0585 PROTEIN CG18661"/>
    <property type="match status" value="1"/>
</dbReference>
<dbReference type="InterPro" id="IPR010342">
    <property type="entry name" value="DUF938"/>
</dbReference>